<dbReference type="PANTHER" id="PTHR23068">
    <property type="entry name" value="DNA CYTOSINE-5- -METHYLTRANSFERASE 3-RELATED"/>
    <property type="match status" value="1"/>
</dbReference>
<dbReference type="EMBL" id="VEPZ02001458">
    <property type="protein sequence ID" value="KAE8671876.1"/>
    <property type="molecule type" value="Genomic_DNA"/>
</dbReference>
<accession>A0A6A2Y6G5</accession>
<name>A0A6A2Y6G5_HIBSY</name>
<evidence type="ECO:0000313" key="2">
    <source>
        <dbReference type="Proteomes" id="UP000436088"/>
    </source>
</evidence>
<protein>
    <submittedName>
        <fullName evidence="1">Uncharacterized protein</fullName>
    </submittedName>
</protein>
<dbReference type="PANTHER" id="PTHR23068:SF25">
    <property type="entry name" value="DNA (CYTOSINE-5)-METHYLTRANSFERASE DRM2"/>
    <property type="match status" value="1"/>
</dbReference>
<dbReference type="GO" id="GO:0003886">
    <property type="term" value="F:DNA (cytosine-5-)-methyltransferase activity"/>
    <property type="evidence" value="ECO:0007669"/>
    <property type="project" value="TreeGrafter"/>
</dbReference>
<dbReference type="Proteomes" id="UP000436088">
    <property type="component" value="Unassembled WGS sequence"/>
</dbReference>
<reference evidence="1" key="1">
    <citation type="submission" date="2019-09" db="EMBL/GenBank/DDBJ databases">
        <title>Draft genome information of white flower Hibiscus syriacus.</title>
        <authorList>
            <person name="Kim Y.-M."/>
        </authorList>
    </citation>
    <scope>NUCLEOTIDE SEQUENCE [LARGE SCALE GENOMIC DNA]</scope>
    <source>
        <strain evidence="1">YM2019G1</strain>
    </source>
</reference>
<evidence type="ECO:0000313" key="1">
    <source>
        <dbReference type="EMBL" id="KAE8671876.1"/>
    </source>
</evidence>
<gene>
    <name evidence="1" type="ORF">F3Y22_tig00111881pilonHSYRG00104</name>
</gene>
<dbReference type="AlphaFoldDB" id="A0A6A2Y6G5"/>
<proteinExistence type="predicted"/>
<dbReference type="GO" id="GO:0005634">
    <property type="term" value="C:nucleus"/>
    <property type="evidence" value="ECO:0007669"/>
    <property type="project" value="TreeGrafter"/>
</dbReference>
<dbReference type="InterPro" id="IPR050390">
    <property type="entry name" value="C5-Methyltransferase"/>
</dbReference>
<comment type="caution">
    <text evidence="1">The sequence shown here is derived from an EMBL/GenBank/DDBJ whole genome shotgun (WGS) entry which is preliminary data.</text>
</comment>
<organism evidence="1 2">
    <name type="scientific">Hibiscus syriacus</name>
    <name type="common">Rose of Sharon</name>
    <dbReference type="NCBI Taxonomy" id="106335"/>
    <lineage>
        <taxon>Eukaryota</taxon>
        <taxon>Viridiplantae</taxon>
        <taxon>Streptophyta</taxon>
        <taxon>Embryophyta</taxon>
        <taxon>Tracheophyta</taxon>
        <taxon>Spermatophyta</taxon>
        <taxon>Magnoliopsida</taxon>
        <taxon>eudicotyledons</taxon>
        <taxon>Gunneridae</taxon>
        <taxon>Pentapetalae</taxon>
        <taxon>rosids</taxon>
        <taxon>malvids</taxon>
        <taxon>Malvales</taxon>
        <taxon>Malvaceae</taxon>
        <taxon>Malvoideae</taxon>
        <taxon>Hibiscus</taxon>
    </lineage>
</organism>
<keyword evidence="2" id="KW-1185">Reference proteome</keyword>
<sequence length="219" mass="24699">MRRSKIFYLRPLAFRRRKEALMIAVPSGTSGFYRPRRSLSRTGHKSGFRGGWNALGNDDGRVAQECRQLDVGPPGRGSSWPSGIIRGGWMIFQDDFIDIYSSSDTEEILNSDSDEEKLTDFICAAQMAKVADTLLLLGKKLLDEDNHEVHLPNPMIGFGILTEPDQITQRTLPEDAIESPYLYYDNVVVASVGVWTKTSQYLYDVEPEFVDLKHFCTAV</sequence>